<protein>
    <submittedName>
        <fullName evidence="1">Uncharacterized protein</fullName>
    </submittedName>
</protein>
<dbReference type="Proteomes" id="UP001596060">
    <property type="component" value="Unassembled WGS sequence"/>
</dbReference>
<organism evidence="1 2">
    <name type="scientific">Bosea massiliensis</name>
    <dbReference type="NCBI Taxonomy" id="151419"/>
    <lineage>
        <taxon>Bacteria</taxon>
        <taxon>Pseudomonadati</taxon>
        <taxon>Pseudomonadota</taxon>
        <taxon>Alphaproteobacteria</taxon>
        <taxon>Hyphomicrobiales</taxon>
        <taxon>Boseaceae</taxon>
        <taxon>Bosea</taxon>
    </lineage>
</organism>
<evidence type="ECO:0000313" key="1">
    <source>
        <dbReference type="EMBL" id="MFC5505441.1"/>
    </source>
</evidence>
<gene>
    <name evidence="1" type="ORF">ACFPN9_09235</name>
</gene>
<proteinExistence type="predicted"/>
<sequence>MTDKQALWDAAAANAVSSGSHDSQATYKAEFGIERVTDHLRFLLDRPLTLKNPAGFEVVDSYCDVDTVPTPEGNAQITLLAAFTELSEHPADSSRDDALSTLSVVRILLETCLETIPDNAVGEPFSHVRLAYHEVTTDVDGLPRDEAHDLIQSLADHLRPIVEAFSKNATSAAAAPQADIYAHLGTRPTVPDGHSLFIARQERDAIATFEAYVVAENAREASAMAHADECTWIASGVGELDDRTITVETPESP</sequence>
<dbReference type="EMBL" id="JBHSLU010000017">
    <property type="protein sequence ID" value="MFC5505441.1"/>
    <property type="molecule type" value="Genomic_DNA"/>
</dbReference>
<keyword evidence="2" id="KW-1185">Reference proteome</keyword>
<comment type="caution">
    <text evidence="1">The sequence shown here is derived from an EMBL/GenBank/DDBJ whole genome shotgun (WGS) entry which is preliminary data.</text>
</comment>
<accession>A0ABW0NY65</accession>
<dbReference type="RefSeq" id="WP_377816578.1">
    <property type="nucleotide sequence ID" value="NZ_JBHSLU010000017.1"/>
</dbReference>
<name>A0ABW0NY65_9HYPH</name>
<evidence type="ECO:0000313" key="2">
    <source>
        <dbReference type="Proteomes" id="UP001596060"/>
    </source>
</evidence>
<reference evidence="2" key="1">
    <citation type="journal article" date="2019" name="Int. J. Syst. Evol. Microbiol.">
        <title>The Global Catalogue of Microorganisms (GCM) 10K type strain sequencing project: providing services to taxonomists for standard genome sequencing and annotation.</title>
        <authorList>
            <consortium name="The Broad Institute Genomics Platform"/>
            <consortium name="The Broad Institute Genome Sequencing Center for Infectious Disease"/>
            <person name="Wu L."/>
            <person name="Ma J."/>
        </authorList>
    </citation>
    <scope>NUCLEOTIDE SEQUENCE [LARGE SCALE GENOMIC DNA]</scope>
    <source>
        <strain evidence="2">CCUG 43117</strain>
    </source>
</reference>